<reference evidence="10 11" key="1">
    <citation type="journal article" date="2021" name="Int. J. Syst. Evol. Microbiol.">
        <title>Amazonocrinis nigriterrae gen. nov., sp. nov., Atlanticothrix silvestris gen. nov., sp. nov. and Dendronalium phyllosphericum gen. nov., sp. nov., nostocacean cyanobacteria from Brazilian environments.</title>
        <authorList>
            <person name="Alvarenga D.O."/>
            <person name="Andreote A.P.D."/>
            <person name="Branco L.H.Z."/>
            <person name="Delbaje E."/>
            <person name="Cruz R.B."/>
            <person name="Varani A.M."/>
            <person name="Fiore M.F."/>
        </authorList>
    </citation>
    <scope>NUCLEOTIDE SEQUENCE [LARGE SCALE GENOMIC DNA]</scope>
    <source>
        <strain evidence="10 11">CENA67</strain>
    </source>
</reference>
<feature type="domain" description="PBS-linker" evidence="9">
    <location>
        <begin position="1"/>
        <end position="166"/>
    </location>
</feature>
<keyword evidence="2" id="KW-0602">Photosynthesis</keyword>
<dbReference type="PIRSF" id="PIRSF005898">
    <property type="entry name" value="Phycobilisome_CpeC/CpcI"/>
    <property type="match status" value="1"/>
</dbReference>
<dbReference type="SMART" id="SM01094">
    <property type="entry name" value="CpcD"/>
    <property type="match status" value="1"/>
</dbReference>
<evidence type="ECO:0000256" key="2">
    <source>
        <dbReference type="ARBA" id="ARBA00022531"/>
    </source>
</evidence>
<proteinExistence type="inferred from homology"/>
<evidence type="ECO:0000256" key="7">
    <source>
        <dbReference type="PROSITE-ProRule" id="PRU00775"/>
    </source>
</evidence>
<dbReference type="Pfam" id="PF00427">
    <property type="entry name" value="PBS_linker_poly"/>
    <property type="match status" value="1"/>
</dbReference>
<comment type="similarity">
    <text evidence="7">Belongs to the phycobilisome linker protein family.</text>
</comment>
<dbReference type="PROSITE" id="PS51441">
    <property type="entry name" value="CPCD_LIKE"/>
    <property type="match status" value="1"/>
</dbReference>
<dbReference type="GO" id="GO:0031676">
    <property type="term" value="C:plasma membrane-derived thylakoid membrane"/>
    <property type="evidence" value="ECO:0007669"/>
    <property type="project" value="UniProtKB-SubCell"/>
</dbReference>
<dbReference type="Pfam" id="PF01383">
    <property type="entry name" value="CpcD"/>
    <property type="match status" value="1"/>
</dbReference>
<evidence type="ECO:0000259" key="8">
    <source>
        <dbReference type="PROSITE" id="PS51441"/>
    </source>
</evidence>
<keyword evidence="4 7" id="KW-0605">Phycobilisome</keyword>
<dbReference type="GO" id="GO:0030089">
    <property type="term" value="C:phycobilisome"/>
    <property type="evidence" value="ECO:0007669"/>
    <property type="project" value="UniProtKB-UniRule"/>
</dbReference>
<organism evidence="10 11">
    <name type="scientific">Amazonocrinis nigriterrae CENA67</name>
    <dbReference type="NCBI Taxonomy" id="2794033"/>
    <lineage>
        <taxon>Bacteria</taxon>
        <taxon>Bacillati</taxon>
        <taxon>Cyanobacteriota</taxon>
        <taxon>Cyanophyceae</taxon>
        <taxon>Nostocales</taxon>
        <taxon>Nostocaceae</taxon>
        <taxon>Amazonocrinis</taxon>
        <taxon>Amazonocrinis nigriterrae</taxon>
    </lineage>
</organism>
<gene>
    <name evidence="10" type="ORF">I8748_32830</name>
</gene>
<dbReference type="EMBL" id="JAECZC010000105">
    <property type="protein sequence ID" value="MBH8566879.1"/>
    <property type="molecule type" value="Genomic_DNA"/>
</dbReference>
<dbReference type="InterPro" id="IPR016470">
    <property type="entry name" value="Phycobilisome"/>
</dbReference>
<comment type="caution">
    <text evidence="10">The sequence shown here is derived from an EMBL/GenBank/DDBJ whole genome shotgun (WGS) entry which is preliminary data.</text>
</comment>
<evidence type="ECO:0000313" key="10">
    <source>
        <dbReference type="EMBL" id="MBH8566879.1"/>
    </source>
</evidence>
<evidence type="ECO:0000259" key="9">
    <source>
        <dbReference type="PROSITE" id="PS51445"/>
    </source>
</evidence>
<protein>
    <submittedName>
        <fullName evidence="10">Phycobilisome rod-core linker polypeptide</fullName>
    </submittedName>
</protein>
<evidence type="ECO:0000256" key="1">
    <source>
        <dbReference type="ARBA" id="ARBA00004445"/>
    </source>
</evidence>
<dbReference type="Gene3D" id="1.10.3130.20">
    <property type="entry name" value="Phycobilisome linker domain"/>
    <property type="match status" value="1"/>
</dbReference>
<accession>A0A8J7I228</accession>
<evidence type="ECO:0000256" key="5">
    <source>
        <dbReference type="ARBA" id="ARBA00023078"/>
    </source>
</evidence>
<sequence>MASTTIVELRSNSGLEDIEIVIRAVYKHVLGNPHVLESERLVTAESQLRDRAISVREFVRAVAKSNFYRSRYFESSAPYRFIELNFLHLLGRAPLDQREVSEHIIRTVAEGYDAEIDSYIDSEEYQSAFGENIVPYERAKNSAANQKQVGYNRIFALDRGPAQVDSAVKSSQLVYAIAANASNKIKPSSATVFSSGSERQFKIVVTGSKFDAPRRVSTTEYIVPASKMSPQIQRINRTSGKIVSITEIA</sequence>
<dbReference type="AlphaFoldDB" id="A0A8J7I228"/>
<dbReference type="RefSeq" id="WP_198128613.1">
    <property type="nucleotide sequence ID" value="NZ_JAECZC010000105.1"/>
</dbReference>
<evidence type="ECO:0000256" key="3">
    <source>
        <dbReference type="ARBA" id="ARBA00022549"/>
    </source>
</evidence>
<keyword evidence="6" id="KW-0472">Membrane</keyword>
<evidence type="ECO:0000256" key="6">
    <source>
        <dbReference type="ARBA" id="ARBA00023136"/>
    </source>
</evidence>
<dbReference type="InterPro" id="IPR008213">
    <property type="entry name" value="CpcD-like_dom"/>
</dbReference>
<keyword evidence="11" id="KW-1185">Reference proteome</keyword>
<evidence type="ECO:0000313" key="11">
    <source>
        <dbReference type="Proteomes" id="UP000632766"/>
    </source>
</evidence>
<feature type="domain" description="CpcD-like" evidence="8">
    <location>
        <begin position="198"/>
        <end position="248"/>
    </location>
</feature>
<dbReference type="PANTHER" id="PTHR34011">
    <property type="entry name" value="PHYCOBILISOME 32.1 KDA LINKER POLYPEPTIDE, PHYCOCYANIN-ASSOCIATED, ROD 2-RELATED"/>
    <property type="match status" value="1"/>
</dbReference>
<dbReference type="InterPro" id="IPR038255">
    <property type="entry name" value="PBS_linker_sf"/>
</dbReference>
<evidence type="ECO:0000256" key="4">
    <source>
        <dbReference type="ARBA" id="ARBA00022738"/>
    </source>
</evidence>
<comment type="subcellular location">
    <subcellularLocation>
        <location evidence="1">Cellular thylakoid membrane</location>
        <topology evidence="1">Peripheral membrane protein</topology>
        <orientation evidence="1">Cytoplasmic side</orientation>
    </subcellularLocation>
</comment>
<dbReference type="PROSITE" id="PS51445">
    <property type="entry name" value="PBS_LINKER"/>
    <property type="match status" value="1"/>
</dbReference>
<keyword evidence="3" id="KW-0042">Antenna complex</keyword>
<name>A0A8J7I228_9NOST</name>
<dbReference type="GO" id="GO:0015979">
    <property type="term" value="P:photosynthesis"/>
    <property type="evidence" value="ECO:0007669"/>
    <property type="project" value="UniProtKB-KW"/>
</dbReference>
<keyword evidence="5" id="KW-0793">Thylakoid</keyword>
<dbReference type="Proteomes" id="UP000632766">
    <property type="component" value="Unassembled WGS sequence"/>
</dbReference>
<dbReference type="PANTHER" id="PTHR34011:SF6">
    <property type="entry name" value="PHYCOBILIPROTEIN APCE"/>
    <property type="match status" value="1"/>
</dbReference>
<dbReference type="InterPro" id="IPR001297">
    <property type="entry name" value="PBS_linker_dom"/>
</dbReference>